<name>A0A382SKC4_9ZZZZ</name>
<sequence length="95" mass="10663">MCKNHHENDKLSQMKFTEIQDSIRMDGQSYLLSQTVFPHPAKKNLSSVGCISRADSSPALGTHRKKALPNIMKKSNPWINSESHGSRVFCLLDHG</sequence>
<dbReference type="AlphaFoldDB" id="A0A382SKC4"/>
<accession>A0A382SKC4</accession>
<proteinExistence type="predicted"/>
<evidence type="ECO:0000313" key="1">
    <source>
        <dbReference type="EMBL" id="SVD09351.1"/>
    </source>
</evidence>
<dbReference type="EMBL" id="UINC01129152">
    <property type="protein sequence ID" value="SVD09351.1"/>
    <property type="molecule type" value="Genomic_DNA"/>
</dbReference>
<reference evidence="1" key="1">
    <citation type="submission" date="2018-05" db="EMBL/GenBank/DDBJ databases">
        <authorList>
            <person name="Lanie J.A."/>
            <person name="Ng W.-L."/>
            <person name="Kazmierczak K.M."/>
            <person name="Andrzejewski T.M."/>
            <person name="Davidsen T.M."/>
            <person name="Wayne K.J."/>
            <person name="Tettelin H."/>
            <person name="Glass J.I."/>
            <person name="Rusch D."/>
            <person name="Podicherti R."/>
            <person name="Tsui H.-C.T."/>
            <person name="Winkler M.E."/>
        </authorList>
    </citation>
    <scope>NUCLEOTIDE SEQUENCE</scope>
</reference>
<gene>
    <name evidence="1" type="ORF">METZ01_LOCUS362205</name>
</gene>
<organism evidence="1">
    <name type="scientific">marine metagenome</name>
    <dbReference type="NCBI Taxonomy" id="408172"/>
    <lineage>
        <taxon>unclassified sequences</taxon>
        <taxon>metagenomes</taxon>
        <taxon>ecological metagenomes</taxon>
    </lineage>
</organism>
<protein>
    <submittedName>
        <fullName evidence="1">Uncharacterized protein</fullName>
    </submittedName>
</protein>